<keyword evidence="3" id="KW-1185">Reference proteome</keyword>
<feature type="compositionally biased region" description="Basic and acidic residues" evidence="1">
    <location>
        <begin position="20"/>
        <end position="36"/>
    </location>
</feature>
<accession>A0ABS8T5T4</accession>
<organism evidence="2 3">
    <name type="scientific">Datura stramonium</name>
    <name type="common">Jimsonweed</name>
    <name type="synonym">Common thornapple</name>
    <dbReference type="NCBI Taxonomy" id="4076"/>
    <lineage>
        <taxon>Eukaryota</taxon>
        <taxon>Viridiplantae</taxon>
        <taxon>Streptophyta</taxon>
        <taxon>Embryophyta</taxon>
        <taxon>Tracheophyta</taxon>
        <taxon>Spermatophyta</taxon>
        <taxon>Magnoliopsida</taxon>
        <taxon>eudicotyledons</taxon>
        <taxon>Gunneridae</taxon>
        <taxon>Pentapetalae</taxon>
        <taxon>asterids</taxon>
        <taxon>lamiids</taxon>
        <taxon>Solanales</taxon>
        <taxon>Solanaceae</taxon>
        <taxon>Solanoideae</taxon>
        <taxon>Datureae</taxon>
        <taxon>Datura</taxon>
    </lineage>
</organism>
<proteinExistence type="predicted"/>
<name>A0ABS8T5T4_DATST</name>
<reference evidence="2 3" key="1">
    <citation type="journal article" date="2021" name="BMC Genomics">
        <title>Datura genome reveals duplications of psychoactive alkaloid biosynthetic genes and high mutation rate following tissue culture.</title>
        <authorList>
            <person name="Rajewski A."/>
            <person name="Carter-House D."/>
            <person name="Stajich J."/>
            <person name="Litt A."/>
        </authorList>
    </citation>
    <scope>NUCLEOTIDE SEQUENCE [LARGE SCALE GENOMIC DNA]</scope>
    <source>
        <strain evidence="2">AR-01</strain>
    </source>
</reference>
<comment type="caution">
    <text evidence="2">The sequence shown here is derived from an EMBL/GenBank/DDBJ whole genome shotgun (WGS) entry which is preliminary data.</text>
</comment>
<feature type="region of interest" description="Disordered" evidence="1">
    <location>
        <begin position="1"/>
        <end position="36"/>
    </location>
</feature>
<evidence type="ECO:0000256" key="1">
    <source>
        <dbReference type="SAM" id="MobiDB-lite"/>
    </source>
</evidence>
<sequence>ATETRNREIGSAGDLTGTKQQDREGKGGNTVLERRREGRSGGFLSIVFGELVVRRDEEERKKSGCAAAVDLSSGHWSRWRDEAAVIGTERGNGSRVFFVVERRTAV</sequence>
<evidence type="ECO:0000313" key="2">
    <source>
        <dbReference type="EMBL" id="MCD7465947.1"/>
    </source>
</evidence>
<evidence type="ECO:0000313" key="3">
    <source>
        <dbReference type="Proteomes" id="UP000823775"/>
    </source>
</evidence>
<gene>
    <name evidence="2" type="ORF">HAX54_002167</name>
</gene>
<feature type="non-terminal residue" evidence="2">
    <location>
        <position position="1"/>
    </location>
</feature>
<dbReference type="Proteomes" id="UP000823775">
    <property type="component" value="Unassembled WGS sequence"/>
</dbReference>
<protein>
    <submittedName>
        <fullName evidence="2">Uncharacterized protein</fullName>
    </submittedName>
</protein>
<dbReference type="EMBL" id="JACEIK010001098">
    <property type="protein sequence ID" value="MCD7465947.1"/>
    <property type="molecule type" value="Genomic_DNA"/>
</dbReference>